<feature type="compositionally biased region" description="Acidic residues" evidence="2">
    <location>
        <begin position="472"/>
        <end position="483"/>
    </location>
</feature>
<name>X6NUI0_RETFI</name>
<gene>
    <name evidence="5" type="ORF">RFI_07167</name>
</gene>
<comment type="caution">
    <text evidence="5">The sequence shown here is derived from an EMBL/GenBank/DDBJ whole genome shotgun (WGS) entry which is preliminary data.</text>
</comment>
<evidence type="ECO:0000256" key="3">
    <source>
        <dbReference type="SAM" id="Phobius"/>
    </source>
</evidence>
<sequence>ITLTRDNDNGVEYYLFNPNLNGPFHVFYDDASLQLIKDSFIFLSPLNQLFVLADRFALMFAGYVNAQTYLQLLYDVLPQIHIKMKHDEISFAFWRDIINSLITIDSIFCEYGSPTLYSFQLEVLLGNEGSELVDVDKQILQSFRAFCRDLLVPVWEMIGQWSVSSNDTDDIKSLRPYLASALVWFNDTAVIEQGSSLLLASDGSFDLSAIDRDMVVPVLEAALAYTTTATSTLQWFFENYSNWSNAIQASALRAIGSTYWNESSLEKIVKWIMTDEVDDSEKIYALYSCRRCNGRDMVWKIIYEDNNGKYWNYLQTLYQNGFLVSDFIQLPNSFASYRMYNQIFSFYSPYSQTTPANQRPVNQTLELIGVNANWLSSNRYAVNSFLVQNGYIVSSVNGNDGSNGSHSSKAMLAVIISVTISLAVVVVILVILLRYWKYKRDVHRYKRHTSEEHNLSDLSLSDKNPKKRLDKLEEDGSDEDDAL</sequence>
<dbReference type="Gene3D" id="1.25.50.20">
    <property type="match status" value="1"/>
</dbReference>
<reference evidence="5 6" key="1">
    <citation type="journal article" date="2013" name="Curr. Biol.">
        <title>The Genome of the Foraminiferan Reticulomyxa filosa.</title>
        <authorList>
            <person name="Glockner G."/>
            <person name="Hulsmann N."/>
            <person name="Schleicher M."/>
            <person name="Noegel A.A."/>
            <person name="Eichinger L."/>
            <person name="Gallinger C."/>
            <person name="Pawlowski J."/>
            <person name="Sierra R."/>
            <person name="Euteneuer U."/>
            <person name="Pillet L."/>
            <person name="Moustafa A."/>
            <person name="Platzer M."/>
            <person name="Groth M."/>
            <person name="Szafranski K."/>
            <person name="Schliwa M."/>
        </authorList>
    </citation>
    <scope>NUCLEOTIDE SEQUENCE [LARGE SCALE GENOMIC DNA]</scope>
</reference>
<evidence type="ECO:0000256" key="1">
    <source>
        <dbReference type="ARBA" id="ARBA00010136"/>
    </source>
</evidence>
<feature type="non-terminal residue" evidence="5">
    <location>
        <position position="1"/>
    </location>
</feature>
<keyword evidence="3" id="KW-0812">Transmembrane</keyword>
<dbReference type="PANTHER" id="PTHR11533">
    <property type="entry name" value="PROTEASE M1 ZINC METALLOPROTEASE"/>
    <property type="match status" value="1"/>
</dbReference>
<feature type="region of interest" description="Disordered" evidence="2">
    <location>
        <begin position="453"/>
        <end position="483"/>
    </location>
</feature>
<comment type="similarity">
    <text evidence="1">Belongs to the peptidase M1 family.</text>
</comment>
<dbReference type="InterPro" id="IPR024571">
    <property type="entry name" value="ERAP1-like_C_dom"/>
</dbReference>
<evidence type="ECO:0000259" key="4">
    <source>
        <dbReference type="Pfam" id="PF11838"/>
    </source>
</evidence>
<keyword evidence="6" id="KW-1185">Reference proteome</keyword>
<organism evidence="5 6">
    <name type="scientific">Reticulomyxa filosa</name>
    <dbReference type="NCBI Taxonomy" id="46433"/>
    <lineage>
        <taxon>Eukaryota</taxon>
        <taxon>Sar</taxon>
        <taxon>Rhizaria</taxon>
        <taxon>Retaria</taxon>
        <taxon>Foraminifera</taxon>
        <taxon>Monothalamids</taxon>
        <taxon>Reticulomyxidae</taxon>
        <taxon>Reticulomyxa</taxon>
    </lineage>
</organism>
<dbReference type="Pfam" id="PF11838">
    <property type="entry name" value="ERAP1_C"/>
    <property type="match status" value="2"/>
</dbReference>
<evidence type="ECO:0000256" key="2">
    <source>
        <dbReference type="SAM" id="MobiDB-lite"/>
    </source>
</evidence>
<feature type="transmembrane region" description="Helical" evidence="3">
    <location>
        <begin position="410"/>
        <end position="436"/>
    </location>
</feature>
<dbReference type="EMBL" id="ASPP01005754">
    <property type="protein sequence ID" value="ETO29955.1"/>
    <property type="molecule type" value="Genomic_DNA"/>
</dbReference>
<evidence type="ECO:0000313" key="5">
    <source>
        <dbReference type="EMBL" id="ETO29955.1"/>
    </source>
</evidence>
<accession>X6NUI0</accession>
<dbReference type="OrthoDB" id="275509at2759"/>
<keyword evidence="3" id="KW-1133">Transmembrane helix</keyword>
<feature type="domain" description="ERAP1-like C-terminal" evidence="4">
    <location>
        <begin position="137"/>
        <end position="368"/>
    </location>
</feature>
<dbReference type="AlphaFoldDB" id="X6NUI0"/>
<dbReference type="InterPro" id="IPR050344">
    <property type="entry name" value="Peptidase_M1_aminopeptidases"/>
</dbReference>
<evidence type="ECO:0000313" key="6">
    <source>
        <dbReference type="Proteomes" id="UP000023152"/>
    </source>
</evidence>
<dbReference type="Proteomes" id="UP000023152">
    <property type="component" value="Unassembled WGS sequence"/>
</dbReference>
<proteinExistence type="inferred from homology"/>
<keyword evidence="3" id="KW-0472">Membrane</keyword>
<feature type="domain" description="ERAP1-like C-terminal" evidence="4">
    <location>
        <begin position="14"/>
        <end position="109"/>
    </location>
</feature>
<protein>
    <recommendedName>
        <fullName evidence="4">ERAP1-like C-terminal domain-containing protein</fullName>
    </recommendedName>
</protein>